<name>U4LKK3_PYROM</name>
<organism evidence="2 3">
    <name type="scientific">Pyronema omphalodes (strain CBS 100304)</name>
    <name type="common">Pyronema confluens</name>
    <dbReference type="NCBI Taxonomy" id="1076935"/>
    <lineage>
        <taxon>Eukaryota</taxon>
        <taxon>Fungi</taxon>
        <taxon>Dikarya</taxon>
        <taxon>Ascomycota</taxon>
        <taxon>Pezizomycotina</taxon>
        <taxon>Pezizomycetes</taxon>
        <taxon>Pezizales</taxon>
        <taxon>Pyronemataceae</taxon>
        <taxon>Pyronema</taxon>
    </lineage>
</organism>
<dbReference type="AlphaFoldDB" id="U4LKK3"/>
<protein>
    <submittedName>
        <fullName evidence="2">Uncharacterized protein</fullName>
    </submittedName>
</protein>
<evidence type="ECO:0000313" key="2">
    <source>
        <dbReference type="EMBL" id="CCX32468.1"/>
    </source>
</evidence>
<proteinExistence type="predicted"/>
<gene>
    <name evidence="2" type="ORF">PCON_13231</name>
</gene>
<evidence type="ECO:0000313" key="3">
    <source>
        <dbReference type="Proteomes" id="UP000018144"/>
    </source>
</evidence>
<dbReference type="EMBL" id="HF935878">
    <property type="protein sequence ID" value="CCX32468.1"/>
    <property type="molecule type" value="Genomic_DNA"/>
</dbReference>
<keyword evidence="3" id="KW-1185">Reference proteome</keyword>
<accession>U4LKK3</accession>
<evidence type="ECO:0000256" key="1">
    <source>
        <dbReference type="SAM" id="MobiDB-lite"/>
    </source>
</evidence>
<reference evidence="2 3" key="1">
    <citation type="journal article" date="2013" name="PLoS Genet.">
        <title>The genome and development-dependent transcriptomes of Pyronema confluens: a window into fungal evolution.</title>
        <authorList>
            <person name="Traeger S."/>
            <person name="Altegoer F."/>
            <person name="Freitag M."/>
            <person name="Gabaldon T."/>
            <person name="Kempken F."/>
            <person name="Kumar A."/>
            <person name="Marcet-Houben M."/>
            <person name="Poggeler S."/>
            <person name="Stajich J.E."/>
            <person name="Nowrousian M."/>
        </authorList>
    </citation>
    <scope>NUCLEOTIDE SEQUENCE [LARGE SCALE GENOMIC DNA]</scope>
    <source>
        <strain evidence="3">CBS 100304</strain>
        <tissue evidence="2">Vegetative mycelium</tissue>
    </source>
</reference>
<dbReference type="Proteomes" id="UP000018144">
    <property type="component" value="Unassembled WGS sequence"/>
</dbReference>
<sequence length="114" mass="12506">MENNTSPSPAPHSPKSISNRALVKLQLRDLGLIAPQISDANIAIFEDRKVHDGKLFVSMVPDGNMQMLISQPNLGELNGKPNGELNTKPEPQAEPEPKKWHAKNQLVAVKSHVD</sequence>
<feature type="region of interest" description="Disordered" evidence="1">
    <location>
        <begin position="72"/>
        <end position="114"/>
    </location>
</feature>